<dbReference type="Proteomes" id="UP001153954">
    <property type="component" value="Unassembled WGS sequence"/>
</dbReference>
<evidence type="ECO:0000313" key="3">
    <source>
        <dbReference type="Proteomes" id="UP001153954"/>
    </source>
</evidence>
<reference evidence="2" key="1">
    <citation type="submission" date="2022-03" db="EMBL/GenBank/DDBJ databases">
        <authorList>
            <person name="Tunstrom K."/>
        </authorList>
    </citation>
    <scope>NUCLEOTIDE SEQUENCE</scope>
</reference>
<evidence type="ECO:0000256" key="1">
    <source>
        <dbReference type="SAM" id="MobiDB-lite"/>
    </source>
</evidence>
<dbReference type="AlphaFoldDB" id="A0AAU9TBB4"/>
<accession>A0AAU9TBB4</accession>
<evidence type="ECO:0000313" key="2">
    <source>
        <dbReference type="EMBL" id="CAH2084376.1"/>
    </source>
</evidence>
<dbReference type="EMBL" id="CAKOGL010000003">
    <property type="protein sequence ID" value="CAH2084376.1"/>
    <property type="molecule type" value="Genomic_DNA"/>
</dbReference>
<proteinExistence type="predicted"/>
<feature type="region of interest" description="Disordered" evidence="1">
    <location>
        <begin position="29"/>
        <end position="99"/>
    </location>
</feature>
<comment type="caution">
    <text evidence="2">The sequence shown here is derived from an EMBL/GenBank/DDBJ whole genome shotgun (WGS) entry which is preliminary data.</text>
</comment>
<name>A0AAU9TBB4_EUPED</name>
<protein>
    <submittedName>
        <fullName evidence="2">Uncharacterized protein</fullName>
    </submittedName>
</protein>
<sequence>MLRIYAASCDGGKPAQTGGRAVISLSAGTAAGGRGAPRTGAAGAGSGSAAGCRRGAADAARAERPVRPASRSDALQVRGGQSARAAVRSTPPHPPDIKPTILCGSNLIPCCASRDMDLDVHNVH</sequence>
<gene>
    <name evidence="2" type="ORF">EEDITHA_LOCUS948</name>
</gene>
<feature type="compositionally biased region" description="Low complexity" evidence="1">
    <location>
        <begin position="49"/>
        <end position="59"/>
    </location>
</feature>
<keyword evidence="3" id="KW-1185">Reference proteome</keyword>
<organism evidence="2 3">
    <name type="scientific">Euphydryas editha</name>
    <name type="common">Edith's checkerspot</name>
    <dbReference type="NCBI Taxonomy" id="104508"/>
    <lineage>
        <taxon>Eukaryota</taxon>
        <taxon>Metazoa</taxon>
        <taxon>Ecdysozoa</taxon>
        <taxon>Arthropoda</taxon>
        <taxon>Hexapoda</taxon>
        <taxon>Insecta</taxon>
        <taxon>Pterygota</taxon>
        <taxon>Neoptera</taxon>
        <taxon>Endopterygota</taxon>
        <taxon>Lepidoptera</taxon>
        <taxon>Glossata</taxon>
        <taxon>Ditrysia</taxon>
        <taxon>Papilionoidea</taxon>
        <taxon>Nymphalidae</taxon>
        <taxon>Nymphalinae</taxon>
        <taxon>Euphydryas</taxon>
    </lineage>
</organism>